<dbReference type="Proteomes" id="UP000480178">
    <property type="component" value="Chromosome"/>
</dbReference>
<evidence type="ECO:0000313" key="1">
    <source>
        <dbReference type="EMBL" id="QHT72027.1"/>
    </source>
</evidence>
<name>A0A6C0GVW1_9BACT</name>
<protein>
    <submittedName>
        <fullName evidence="1">DUF2279 domain-containing protein</fullName>
    </submittedName>
</protein>
<reference evidence="1 2" key="1">
    <citation type="submission" date="2020-01" db="EMBL/GenBank/DDBJ databases">
        <authorList>
            <person name="Kim M.K."/>
        </authorList>
    </citation>
    <scope>NUCLEOTIDE SEQUENCE [LARGE SCALE GENOMIC DNA]</scope>
    <source>
        <strain evidence="1 2">172606-1</strain>
    </source>
</reference>
<gene>
    <name evidence="1" type="ORF">GXP67_14645</name>
</gene>
<dbReference type="EMBL" id="CP048222">
    <property type="protein sequence ID" value="QHT72027.1"/>
    <property type="molecule type" value="Genomic_DNA"/>
</dbReference>
<proteinExistence type="predicted"/>
<keyword evidence="2" id="KW-1185">Reference proteome</keyword>
<dbReference type="InterPro" id="IPR018736">
    <property type="entry name" value="DUF2279_periplasmic_lipo"/>
</dbReference>
<dbReference type="AlphaFoldDB" id="A0A6C0GVW1"/>
<dbReference type="KEGG" id="rhoz:GXP67_14645"/>
<accession>A0A6C0GVW1</accession>
<evidence type="ECO:0000313" key="2">
    <source>
        <dbReference type="Proteomes" id="UP000480178"/>
    </source>
</evidence>
<sequence length="261" mass="30093">MVYIGASTVYAGSLLALNEIWYKESPRTNFHFFNDNAQWLQIDKVGHFYSAYHLSHTGARIFRWTGMDKQKATWLGAATGMVLLIPIEFLDGFSAEYGASWGDLLANSTGVALSLQNLLWQEPRIHPKFSFHQTSLASMRPNVLGENLPQQMIKDYNGQTYWLAFDIQPWLRETSKFPSWLGVALGYGGEQMVYARSHENQSNGYDSYRQYYLSLDINLTRIRVKNKFLKSLFFALNTIHIPAPALEWNRKQGFRVHALYF</sequence>
<dbReference type="Pfam" id="PF10043">
    <property type="entry name" value="DUF2279"/>
    <property type="match status" value="1"/>
</dbReference>
<organism evidence="1 2">
    <name type="scientific">Rhodocytophaga rosea</name>
    <dbReference type="NCBI Taxonomy" id="2704465"/>
    <lineage>
        <taxon>Bacteria</taxon>
        <taxon>Pseudomonadati</taxon>
        <taxon>Bacteroidota</taxon>
        <taxon>Cytophagia</taxon>
        <taxon>Cytophagales</taxon>
        <taxon>Rhodocytophagaceae</taxon>
        <taxon>Rhodocytophaga</taxon>
    </lineage>
</organism>